<proteinExistence type="inferred from homology"/>
<organism evidence="6 7">
    <name type="scientific">Xylaria grammica</name>
    <dbReference type="NCBI Taxonomy" id="363999"/>
    <lineage>
        <taxon>Eukaryota</taxon>
        <taxon>Fungi</taxon>
        <taxon>Dikarya</taxon>
        <taxon>Ascomycota</taxon>
        <taxon>Pezizomycotina</taxon>
        <taxon>Sordariomycetes</taxon>
        <taxon>Xylariomycetidae</taxon>
        <taxon>Xylariales</taxon>
        <taxon>Xylariaceae</taxon>
        <taxon>Xylaria</taxon>
    </lineage>
</organism>
<feature type="compositionally biased region" description="Polar residues" evidence="4">
    <location>
        <begin position="265"/>
        <end position="278"/>
    </location>
</feature>
<evidence type="ECO:0000259" key="5">
    <source>
        <dbReference type="Pfam" id="PF08729"/>
    </source>
</evidence>
<dbReference type="PANTHER" id="PTHR43618:SF4">
    <property type="entry name" value="SHORT CHAIN DEHYDROGENASE_REDUCTASE FAMILY (AFU_ORTHOLOGUE AFUA_7G04540)"/>
    <property type="match status" value="1"/>
</dbReference>
<protein>
    <recommendedName>
        <fullName evidence="5">Hpc2-related domain-containing protein</fullName>
    </recommendedName>
</protein>
<feature type="region of interest" description="Disordered" evidence="4">
    <location>
        <begin position="451"/>
        <end position="512"/>
    </location>
</feature>
<feature type="region of interest" description="Disordered" evidence="4">
    <location>
        <begin position="544"/>
        <end position="616"/>
    </location>
</feature>
<dbReference type="Gene3D" id="3.40.50.720">
    <property type="entry name" value="NAD(P)-binding Rossmann-like Domain"/>
    <property type="match status" value="1"/>
</dbReference>
<feature type="region of interest" description="Disordered" evidence="4">
    <location>
        <begin position="1"/>
        <end position="374"/>
    </location>
</feature>
<dbReference type="InterPro" id="IPR036291">
    <property type="entry name" value="NAD(P)-bd_dom_sf"/>
</dbReference>
<evidence type="ECO:0000256" key="4">
    <source>
        <dbReference type="SAM" id="MobiDB-lite"/>
    </source>
</evidence>
<keyword evidence="3" id="KW-0560">Oxidoreductase</keyword>
<feature type="compositionally biased region" description="Basic and acidic residues" evidence="4">
    <location>
        <begin position="598"/>
        <end position="615"/>
    </location>
</feature>
<feature type="compositionally biased region" description="Basic and acidic residues" evidence="4">
    <location>
        <begin position="503"/>
        <end position="512"/>
    </location>
</feature>
<gene>
    <name evidence="6" type="ORF">EKO27_g9217</name>
</gene>
<evidence type="ECO:0000256" key="2">
    <source>
        <dbReference type="ARBA" id="ARBA00022857"/>
    </source>
</evidence>
<feature type="compositionally biased region" description="Gly residues" evidence="4">
    <location>
        <begin position="578"/>
        <end position="589"/>
    </location>
</feature>
<sequence length="972" mass="104048">MATASGNRTRYSSSPELSDPPSMLSAPTSPGFGRPKPNGGELDEIVVDPTTIRYDGSGQPLLTKDGLPRRKPGPKPGSRIKRNSTNAEEVGEKPKRTRKPKDPNAPPTQRRRKTTGTADGENGDTPSRAASSPAGPATATPASRQPKITEVAATMSRLEQVPQREPKRESMPGSMSSILNAEPEPQSSYHQQPQPPPRPSVTPRASGTAYDPIRSSNYDPVRETMVSHSYPNTMGSPRGPNNTNTINRASASPSIASLVDPPVQNIISPVPSHTSFALNQQQNHSQPPSQSRPQQDSNSVPASPNPFRRDFAPPPAPKPPTAEPKEPKKPAAPPSTLATSRIEIRPTSITTIGAAGAKRAASKNYSATSSSPRIHPAKESLEALPGRSILDFGRAEPGSEVVVPSIILNIPLNGETNKYVNFMRMAEEQYGWDALHPRQAEHKARKARIAAASAALAQNDSSREGDEMSVDESDNEDSNVEMGGTSGPDKAPDGKPAKKKRHFKEDEYDRGDDFVDDSELLWEEQAAASRDGFFVYSGPLIREVEKPEPGRGDGLPKRGRGSRGGRGGSRGAAASTGRGRGGGGPGSRGGITRKPRMTKADRAQMDREKAEREANLLKSSNASSYNVLQPSSPKFAGLWSTQILEVYGYYILDLYYSDTIAMLLKREEGCAVRPTFAIGLAGTQARTHAHTKVAALPVRDWVVVVTGGGTGVGLMMAQTLAANGARVYITGRRADVLETSARVHGARDRLSENGGEIIPLVMDVTDKESINNAVSQIEAQESYLNVLVNNAGVWKSRPTAAPADGPEAFGAAMFAEEVDENWQQTFLTNATSPYFVTAAFLPLLAKAISSPAKQAGSVINNASASKAAAIQVTRQMAFDLSHEKINIRVNGLALGYFPSEMTTSTSNDDNESSYEVDGFRAFMKMMGVTTVKRMGTARDLASAVLTLATNDFIWGTITILDGGFTLNLPGNM</sequence>
<feature type="compositionally biased region" description="Pro residues" evidence="4">
    <location>
        <begin position="312"/>
        <end position="322"/>
    </location>
</feature>
<dbReference type="Pfam" id="PF00106">
    <property type="entry name" value="adh_short"/>
    <property type="match status" value="1"/>
</dbReference>
<dbReference type="PRINTS" id="PR00081">
    <property type="entry name" value="GDHRDH"/>
</dbReference>
<feature type="compositionally biased region" description="Low complexity" evidence="4">
    <location>
        <begin position="279"/>
        <end position="299"/>
    </location>
</feature>
<feature type="compositionally biased region" description="Polar residues" evidence="4">
    <location>
        <begin position="363"/>
        <end position="372"/>
    </location>
</feature>
<feature type="domain" description="Hpc2-related" evidence="5">
    <location>
        <begin position="498"/>
        <end position="540"/>
    </location>
</feature>
<dbReference type="InterPro" id="IPR052178">
    <property type="entry name" value="Sec_Metab_Biosynth_SDR"/>
</dbReference>
<reference evidence="6 7" key="1">
    <citation type="submission" date="2018-12" db="EMBL/GenBank/DDBJ databases">
        <title>Draft genome sequence of Xylaria grammica IHI A82.</title>
        <authorList>
            <person name="Buettner E."/>
            <person name="Kellner H."/>
        </authorList>
    </citation>
    <scope>NUCLEOTIDE SEQUENCE [LARGE SCALE GENOMIC DNA]</scope>
    <source>
        <strain evidence="6 7">IHI A82</strain>
    </source>
</reference>
<evidence type="ECO:0000256" key="1">
    <source>
        <dbReference type="ARBA" id="ARBA00006484"/>
    </source>
</evidence>
<feature type="compositionally biased region" description="Basic and acidic residues" evidence="4">
    <location>
        <begin position="544"/>
        <end position="556"/>
    </location>
</feature>
<feature type="compositionally biased region" description="Acidic residues" evidence="4">
    <location>
        <begin position="467"/>
        <end position="479"/>
    </location>
</feature>
<feature type="compositionally biased region" description="Polar residues" evidence="4">
    <location>
        <begin position="226"/>
        <end position="255"/>
    </location>
</feature>
<dbReference type="PANTHER" id="PTHR43618">
    <property type="entry name" value="7-ALPHA-HYDROXYSTEROID DEHYDROGENASE"/>
    <property type="match status" value="1"/>
</dbReference>
<evidence type="ECO:0000256" key="3">
    <source>
        <dbReference type="ARBA" id="ARBA00023002"/>
    </source>
</evidence>
<dbReference type="AlphaFoldDB" id="A0A439CUR7"/>
<feature type="compositionally biased region" description="Low complexity" evidence="4">
    <location>
        <begin position="125"/>
        <end position="144"/>
    </location>
</feature>
<name>A0A439CUR7_9PEZI</name>
<dbReference type="CDD" id="cd05233">
    <property type="entry name" value="SDR_c"/>
    <property type="match status" value="1"/>
</dbReference>
<evidence type="ECO:0000313" key="6">
    <source>
        <dbReference type="EMBL" id="RWA05892.1"/>
    </source>
</evidence>
<feature type="compositionally biased region" description="Low complexity" evidence="4">
    <location>
        <begin position="183"/>
        <end position="192"/>
    </location>
</feature>
<feature type="compositionally biased region" description="Basic residues" evidence="4">
    <location>
        <begin position="69"/>
        <end position="82"/>
    </location>
</feature>
<dbReference type="EMBL" id="RYZI01000388">
    <property type="protein sequence ID" value="RWA05892.1"/>
    <property type="molecule type" value="Genomic_DNA"/>
</dbReference>
<keyword evidence="2" id="KW-0521">NADP</keyword>
<accession>A0A439CUR7</accession>
<dbReference type="SUPFAM" id="SSF51735">
    <property type="entry name" value="NAD(P)-binding Rossmann-fold domains"/>
    <property type="match status" value="1"/>
</dbReference>
<comment type="caution">
    <text evidence="6">The sequence shown here is derived from an EMBL/GenBank/DDBJ whole genome shotgun (WGS) entry which is preliminary data.</text>
</comment>
<evidence type="ECO:0000313" key="7">
    <source>
        <dbReference type="Proteomes" id="UP000286045"/>
    </source>
</evidence>
<dbReference type="InterPro" id="IPR002347">
    <property type="entry name" value="SDR_fam"/>
</dbReference>
<dbReference type="InterPro" id="IPR014840">
    <property type="entry name" value="HRD"/>
</dbReference>
<dbReference type="STRING" id="363999.A0A439CUR7"/>
<dbReference type="Proteomes" id="UP000286045">
    <property type="component" value="Unassembled WGS sequence"/>
</dbReference>
<dbReference type="Pfam" id="PF08729">
    <property type="entry name" value="HUN"/>
    <property type="match status" value="1"/>
</dbReference>
<feature type="compositionally biased region" description="Polar residues" evidence="4">
    <location>
        <begin position="1"/>
        <end position="16"/>
    </location>
</feature>
<dbReference type="GO" id="GO:0016491">
    <property type="term" value="F:oxidoreductase activity"/>
    <property type="evidence" value="ECO:0007669"/>
    <property type="project" value="UniProtKB-KW"/>
</dbReference>
<keyword evidence="7" id="KW-1185">Reference proteome</keyword>
<comment type="similarity">
    <text evidence="1">Belongs to the short-chain dehydrogenases/reductases (SDR) family.</text>
</comment>